<feature type="region of interest" description="Disordered" evidence="1">
    <location>
        <begin position="204"/>
        <end position="257"/>
    </location>
</feature>
<evidence type="ECO:0000313" key="4">
    <source>
        <dbReference type="Proteomes" id="UP000694866"/>
    </source>
</evidence>
<keyword evidence="2" id="KW-1133">Transmembrane helix</keyword>
<dbReference type="OrthoDB" id="6513616at2759"/>
<dbReference type="InterPro" id="IPR009764">
    <property type="entry name" value="OCIA_dom"/>
</dbReference>
<accession>A0A9R1TU74</accession>
<dbReference type="PANTHER" id="PTHR13336">
    <property type="entry name" value="OVARIAN CARCINOMA IMMUNOREACTIVE ANTIGEN"/>
    <property type="match status" value="1"/>
</dbReference>
<dbReference type="Pfam" id="PF07051">
    <property type="entry name" value="OCIA"/>
    <property type="match status" value="1"/>
</dbReference>
<dbReference type="RefSeq" id="XP_011315345.1">
    <property type="nucleotide sequence ID" value="XM_011317043.1"/>
</dbReference>
<keyword evidence="4" id="KW-1185">Reference proteome</keyword>
<reference evidence="5" key="1">
    <citation type="submission" date="2025-08" db="UniProtKB">
        <authorList>
            <consortium name="RefSeq"/>
        </authorList>
    </citation>
    <scope>IDENTIFICATION</scope>
    <source>
        <strain evidence="5">USDA-PBARC FA_bdor</strain>
        <tissue evidence="5">Whole organism</tissue>
    </source>
</reference>
<dbReference type="GeneID" id="105274152"/>
<gene>
    <name evidence="5" type="primary">asrij</name>
</gene>
<proteinExistence type="predicted"/>
<feature type="compositionally biased region" description="Basic and acidic residues" evidence="1">
    <location>
        <begin position="169"/>
        <end position="181"/>
    </location>
</feature>
<feature type="domain" description="OCIA" evidence="3">
    <location>
        <begin position="34"/>
        <end position="113"/>
    </location>
</feature>
<evidence type="ECO:0000259" key="3">
    <source>
        <dbReference type="Pfam" id="PF07051"/>
    </source>
</evidence>
<evidence type="ECO:0000256" key="1">
    <source>
        <dbReference type="SAM" id="MobiDB-lite"/>
    </source>
</evidence>
<feature type="transmembrane region" description="Helical" evidence="2">
    <location>
        <begin position="82"/>
        <end position="102"/>
    </location>
</feature>
<dbReference type="Proteomes" id="UP000694866">
    <property type="component" value="Unplaced"/>
</dbReference>
<sequence length="257" mass="28897">MDTSMKNGFPSEYNDNVLLTSEDLDNKRIAEAMNLQLTPQELKILKECQHNAVYHRGLPLGAVTGGSLYYFMKTGKIPRYPLLWFGSSIMGFLVGTMSYRSICMEKLLALPESTLKERILQAQGKQPRVKVEVPLQDSSSWFDSMLPTDSGPMTSSLDFDTHQSNGFEDAPRGQNDLDTHYALDPPLPPATSAFITFDDLRRENREQYQRTQSQQSSTTRRSPTAPGNPPQQYPESRSSPSGYYDAPARPASDDFLR</sequence>
<feature type="compositionally biased region" description="Polar residues" evidence="1">
    <location>
        <begin position="152"/>
        <end position="166"/>
    </location>
</feature>
<dbReference type="AlphaFoldDB" id="A0A9R1TU74"/>
<dbReference type="KEGG" id="fas:105274152"/>
<organism evidence="4 5">
    <name type="scientific">Fopius arisanus</name>
    <dbReference type="NCBI Taxonomy" id="64838"/>
    <lineage>
        <taxon>Eukaryota</taxon>
        <taxon>Metazoa</taxon>
        <taxon>Ecdysozoa</taxon>
        <taxon>Arthropoda</taxon>
        <taxon>Hexapoda</taxon>
        <taxon>Insecta</taxon>
        <taxon>Pterygota</taxon>
        <taxon>Neoptera</taxon>
        <taxon>Endopterygota</taxon>
        <taxon>Hymenoptera</taxon>
        <taxon>Apocrita</taxon>
        <taxon>Ichneumonoidea</taxon>
        <taxon>Braconidae</taxon>
        <taxon>Opiinae</taxon>
        <taxon>Fopius</taxon>
    </lineage>
</organism>
<dbReference type="InterPro" id="IPR040187">
    <property type="entry name" value="OCAD1/2"/>
</dbReference>
<dbReference type="CTD" id="37637"/>
<evidence type="ECO:0000313" key="5">
    <source>
        <dbReference type="RefSeq" id="XP_011315345.1"/>
    </source>
</evidence>
<keyword evidence="2" id="KW-0472">Membrane</keyword>
<feature type="region of interest" description="Disordered" evidence="1">
    <location>
        <begin position="152"/>
        <end position="188"/>
    </location>
</feature>
<dbReference type="PANTHER" id="PTHR13336:SF3">
    <property type="entry name" value="OCIA DOMAIN-CONTAINING PROTEIN 1"/>
    <property type="match status" value="1"/>
</dbReference>
<keyword evidence="2" id="KW-0812">Transmembrane</keyword>
<feature type="compositionally biased region" description="Low complexity" evidence="1">
    <location>
        <begin position="209"/>
        <end position="222"/>
    </location>
</feature>
<evidence type="ECO:0000256" key="2">
    <source>
        <dbReference type="SAM" id="Phobius"/>
    </source>
</evidence>
<protein>
    <submittedName>
        <fullName evidence="5">OCIA domain-containing protein 1</fullName>
    </submittedName>
</protein>
<dbReference type="GO" id="GO:0005768">
    <property type="term" value="C:endosome"/>
    <property type="evidence" value="ECO:0007669"/>
    <property type="project" value="TreeGrafter"/>
</dbReference>
<name>A0A9R1TU74_9HYME</name>